<dbReference type="InterPro" id="IPR050320">
    <property type="entry name" value="N5-glutamine_MTase"/>
</dbReference>
<feature type="domain" description="Methyltransferase small" evidence="2">
    <location>
        <begin position="60"/>
        <end position="139"/>
    </location>
</feature>
<organism evidence="3 4">
    <name type="scientific">Nocardioides nanhaiensis</name>
    <dbReference type="NCBI Taxonomy" id="1476871"/>
    <lineage>
        <taxon>Bacteria</taxon>
        <taxon>Bacillati</taxon>
        <taxon>Actinomycetota</taxon>
        <taxon>Actinomycetes</taxon>
        <taxon>Propionibacteriales</taxon>
        <taxon>Nocardioidaceae</taxon>
        <taxon>Nocardioides</taxon>
    </lineage>
</organism>
<evidence type="ECO:0000256" key="1">
    <source>
        <dbReference type="SAM" id="MobiDB-lite"/>
    </source>
</evidence>
<reference evidence="4" key="1">
    <citation type="journal article" date="2019" name="Int. J. Syst. Evol. Microbiol.">
        <title>The Global Catalogue of Microorganisms (GCM) 10K type strain sequencing project: providing services to taxonomists for standard genome sequencing and annotation.</title>
        <authorList>
            <consortium name="The Broad Institute Genomics Platform"/>
            <consortium name="The Broad Institute Genome Sequencing Center for Infectious Disease"/>
            <person name="Wu L."/>
            <person name="Ma J."/>
        </authorList>
    </citation>
    <scope>NUCLEOTIDE SEQUENCE [LARGE SCALE GENOMIC DNA]</scope>
    <source>
        <strain evidence="4">JCM 18127</strain>
    </source>
</reference>
<dbReference type="PANTHER" id="PTHR18895:SF74">
    <property type="entry name" value="MTRF1L RELEASE FACTOR GLUTAMINE METHYLTRANSFERASE"/>
    <property type="match status" value="1"/>
</dbReference>
<comment type="caution">
    <text evidence="3">The sequence shown here is derived from an EMBL/GenBank/DDBJ whole genome shotgun (WGS) entry which is preliminary data.</text>
</comment>
<dbReference type="RefSeq" id="WP_345266360.1">
    <property type="nucleotide sequence ID" value="NZ_BAABIM010000002.1"/>
</dbReference>
<evidence type="ECO:0000313" key="3">
    <source>
        <dbReference type="EMBL" id="GAA4686598.1"/>
    </source>
</evidence>
<dbReference type="Proteomes" id="UP001500621">
    <property type="component" value="Unassembled WGS sequence"/>
</dbReference>
<dbReference type="Pfam" id="PF05175">
    <property type="entry name" value="MTS"/>
    <property type="match status" value="1"/>
</dbReference>
<name>A0ABP8WC35_9ACTN</name>
<feature type="region of interest" description="Disordered" evidence="1">
    <location>
        <begin position="1"/>
        <end position="31"/>
    </location>
</feature>
<keyword evidence="4" id="KW-1185">Reference proteome</keyword>
<dbReference type="Gene3D" id="3.40.50.150">
    <property type="entry name" value="Vaccinia Virus protein VP39"/>
    <property type="match status" value="1"/>
</dbReference>
<gene>
    <name evidence="3" type="ORF">GCM10023226_25480</name>
</gene>
<dbReference type="InterPro" id="IPR007848">
    <property type="entry name" value="Small_mtfrase_dom"/>
</dbReference>
<feature type="compositionally biased region" description="Pro residues" evidence="1">
    <location>
        <begin position="7"/>
        <end position="21"/>
    </location>
</feature>
<dbReference type="EMBL" id="BAABIM010000002">
    <property type="protein sequence ID" value="GAA4686598.1"/>
    <property type="molecule type" value="Genomic_DNA"/>
</dbReference>
<protein>
    <recommendedName>
        <fullName evidence="2">Methyltransferase small domain-containing protein</fullName>
    </recommendedName>
</protein>
<proteinExistence type="predicted"/>
<evidence type="ECO:0000313" key="4">
    <source>
        <dbReference type="Proteomes" id="UP001500621"/>
    </source>
</evidence>
<dbReference type="SUPFAM" id="SSF53335">
    <property type="entry name" value="S-adenosyl-L-methionine-dependent methyltransferases"/>
    <property type="match status" value="1"/>
</dbReference>
<evidence type="ECO:0000259" key="2">
    <source>
        <dbReference type="Pfam" id="PF05175"/>
    </source>
</evidence>
<sequence>MDAQPTAPLPGPPRPAAPRPGAPRSTEFGPLRIGWDDRVLEPRPWTTAQAEWGAALLTAGPRGDVLELCAGAGQIGLLTALGAGRALVMVDADPVACAWARTNAAARGGDGRVEVRCSPLEEALTPRERFALVQADPPWVPSDLTGQHPRDPLRAIDGGPAGLDVAVVCLQVAAGALLPGGSVLLQLGTEAQVDALGPDAARLGLALQEVRTFPRGVVAHYRPAAVPGASGA</sequence>
<dbReference type="CDD" id="cd02440">
    <property type="entry name" value="AdoMet_MTases"/>
    <property type="match status" value="1"/>
</dbReference>
<accession>A0ABP8WC35</accession>
<dbReference type="InterPro" id="IPR029063">
    <property type="entry name" value="SAM-dependent_MTases_sf"/>
</dbReference>
<dbReference type="PANTHER" id="PTHR18895">
    <property type="entry name" value="HEMK METHYLTRANSFERASE"/>
    <property type="match status" value="1"/>
</dbReference>